<dbReference type="PROSITE" id="PS01099">
    <property type="entry name" value="COMPLEX1_24K"/>
    <property type="match status" value="1"/>
</dbReference>
<evidence type="ECO:0000256" key="4">
    <source>
        <dbReference type="ARBA" id="ARBA00023004"/>
    </source>
</evidence>
<keyword evidence="8" id="KW-1185">Reference proteome</keyword>
<organism evidence="7 8">
    <name type="scientific">Ferrimicrobium acidiphilum</name>
    <dbReference type="NCBI Taxonomy" id="121039"/>
    <lineage>
        <taxon>Bacteria</taxon>
        <taxon>Bacillati</taxon>
        <taxon>Actinomycetota</taxon>
        <taxon>Acidimicrobiia</taxon>
        <taxon>Acidimicrobiales</taxon>
        <taxon>Acidimicrobiaceae</taxon>
        <taxon>Ferrimicrobium</taxon>
    </lineage>
</organism>
<dbReference type="PIRSF" id="PIRSF000216">
    <property type="entry name" value="NADH_DH_24kDa"/>
    <property type="match status" value="1"/>
</dbReference>
<evidence type="ECO:0000313" key="7">
    <source>
        <dbReference type="EMBL" id="MEX6428878.1"/>
    </source>
</evidence>
<keyword evidence="4" id="KW-0408">Iron</keyword>
<dbReference type="InterPro" id="IPR036249">
    <property type="entry name" value="Thioredoxin-like_sf"/>
</dbReference>
<evidence type="ECO:0000256" key="1">
    <source>
        <dbReference type="ARBA" id="ARBA00010643"/>
    </source>
</evidence>
<comment type="caution">
    <text evidence="7">The sequence shown here is derived from an EMBL/GenBank/DDBJ whole genome shotgun (WGS) entry which is preliminary data.</text>
</comment>
<sequence length="160" mass="17015">MTASTEQSSAYDVGRVRDLAEEGAHARGPLLEILHSVQQELGYVDDTAIAPIADVLNLSRAEVLGVVSFYRDFRRQPPAQATIRLCRGEACQSVGAEGLVAHACERLGVGVGESSEDGRVSLDQVFCLGNCALGPSGVIDGRLVGRLDEATLDEFLAPYL</sequence>
<dbReference type="SUPFAM" id="SSF52833">
    <property type="entry name" value="Thioredoxin-like"/>
    <property type="match status" value="1"/>
</dbReference>
<dbReference type="PANTHER" id="PTHR43342">
    <property type="entry name" value="NADH-QUINONE OXIDOREDUCTASE, E SUBUNIT"/>
    <property type="match status" value="1"/>
</dbReference>
<dbReference type="Proteomes" id="UP001560267">
    <property type="component" value="Unassembled WGS sequence"/>
</dbReference>
<evidence type="ECO:0000256" key="2">
    <source>
        <dbReference type="ARBA" id="ARBA00022714"/>
    </source>
</evidence>
<keyword evidence="3" id="KW-0479">Metal-binding</keyword>
<dbReference type="Pfam" id="PF01257">
    <property type="entry name" value="2Fe-2S_thioredx"/>
    <property type="match status" value="1"/>
</dbReference>
<proteinExistence type="inferred from homology"/>
<dbReference type="InterPro" id="IPR002023">
    <property type="entry name" value="NuoE-like"/>
</dbReference>
<evidence type="ECO:0000256" key="6">
    <source>
        <dbReference type="ARBA" id="ARBA00034078"/>
    </source>
</evidence>
<evidence type="ECO:0000256" key="3">
    <source>
        <dbReference type="ARBA" id="ARBA00022723"/>
    </source>
</evidence>
<reference evidence="7 8" key="1">
    <citation type="submission" date="2024-07" db="EMBL/GenBank/DDBJ databases">
        <title>Draft Genome Sequence of Ferrimicrobium acidiphilum Strain YE2023, Isolated from a Pulp of Bioleach Reactor.</title>
        <authorList>
            <person name="Elkina Y.A."/>
            <person name="Bulaeva A.G."/>
            <person name="Beletsky A.V."/>
            <person name="Mardanov A.V."/>
        </authorList>
    </citation>
    <scope>NUCLEOTIDE SEQUENCE [LARGE SCALE GENOMIC DNA]</scope>
    <source>
        <strain evidence="7 8">YE2023</strain>
    </source>
</reference>
<evidence type="ECO:0000256" key="5">
    <source>
        <dbReference type="ARBA" id="ARBA00023014"/>
    </source>
</evidence>
<accession>A0ABV3Y2Y8</accession>
<comment type="cofactor">
    <cofactor evidence="6">
        <name>[2Fe-2S] cluster</name>
        <dbReference type="ChEBI" id="CHEBI:190135"/>
    </cofactor>
</comment>
<keyword evidence="5" id="KW-0411">Iron-sulfur</keyword>
<dbReference type="InterPro" id="IPR028431">
    <property type="entry name" value="NADP_DH_HndA-like"/>
</dbReference>
<dbReference type="InterPro" id="IPR041921">
    <property type="entry name" value="NuoE_N"/>
</dbReference>
<dbReference type="Gene3D" id="1.10.10.1590">
    <property type="entry name" value="NADH-quinone oxidoreductase subunit E"/>
    <property type="match status" value="1"/>
</dbReference>
<evidence type="ECO:0000313" key="8">
    <source>
        <dbReference type="Proteomes" id="UP001560267"/>
    </source>
</evidence>
<comment type="similarity">
    <text evidence="1">Belongs to the complex I 24 kDa subunit family.</text>
</comment>
<dbReference type="EMBL" id="JBFSHR010000007">
    <property type="protein sequence ID" value="MEX6428878.1"/>
    <property type="molecule type" value="Genomic_DNA"/>
</dbReference>
<dbReference type="RefSeq" id="WP_298386621.1">
    <property type="nucleotide sequence ID" value="NZ_JBFSHR010000007.1"/>
</dbReference>
<gene>
    <name evidence="7" type="ORF">AB6A68_03380</name>
</gene>
<dbReference type="PANTHER" id="PTHR43342:SF1">
    <property type="entry name" value="BIFURCATING [FEFE] HYDROGENASE GAMMA SUBUNIT"/>
    <property type="match status" value="1"/>
</dbReference>
<name>A0ABV3Y2Y8_9ACTN</name>
<dbReference type="Gene3D" id="3.40.30.10">
    <property type="entry name" value="Glutaredoxin"/>
    <property type="match status" value="1"/>
</dbReference>
<keyword evidence="2" id="KW-0001">2Fe-2S</keyword>
<protein>
    <submittedName>
        <fullName evidence="7">NAD(P)H-dependent oxidoreductase subunit E</fullName>
    </submittedName>
</protein>